<sequence length="275" mass="29537">MMEWRNLYRGFVMGTTDLIPGVSGGTLAVVLGIYERLLEAISGIFSKDWKRHWSFLIPLGIGMVLAIGSLSRLIEYLLEHHYAPTQFFFTGLILGVLPMLIRLAEVKRNFTGPHIGVLIVCILLMALLGFIQGDKEGGELIDLNVVNGIGMFFAGWLASMAMLLPGVSGSFMLLMVGVYPTAINALSNLDVPVIAVIGAGVLAGFYFSSKGIRYLMSAFPNMMYAVMIGLIAGSVLVIFPGVPAGFGSIVICLLTFLAGAGIAIYFGSSKRVQKS</sequence>
<feature type="transmembrane region" description="Helical" evidence="1">
    <location>
        <begin position="55"/>
        <end position="74"/>
    </location>
</feature>
<evidence type="ECO:0000313" key="3">
    <source>
        <dbReference type="Proteomes" id="UP000300879"/>
    </source>
</evidence>
<dbReference type="KEGG" id="palo:E6C60_2227"/>
<dbReference type="EMBL" id="CP040396">
    <property type="protein sequence ID" value="QCT02940.1"/>
    <property type="molecule type" value="Genomic_DNA"/>
</dbReference>
<evidence type="ECO:0008006" key="4">
    <source>
        <dbReference type="Google" id="ProtNLM"/>
    </source>
</evidence>
<dbReference type="AlphaFoldDB" id="A0A4P8XMM3"/>
<protein>
    <recommendedName>
        <fullName evidence="4">DUF368 domain-containing protein</fullName>
    </recommendedName>
</protein>
<dbReference type="PANTHER" id="PTHR37308:SF1">
    <property type="entry name" value="POLYPRENYL-PHOSPHATE TRANSPORTER"/>
    <property type="match status" value="1"/>
</dbReference>
<keyword evidence="1" id="KW-0812">Transmembrane</keyword>
<dbReference type="Pfam" id="PF04018">
    <property type="entry name" value="VCA0040-like"/>
    <property type="match status" value="1"/>
</dbReference>
<accession>A0A4P8XMM3</accession>
<gene>
    <name evidence="2" type="ORF">E6C60_2227</name>
</gene>
<reference evidence="2 3" key="1">
    <citation type="submission" date="2019-05" db="EMBL/GenBank/DDBJ databases">
        <authorList>
            <person name="Chen C."/>
        </authorList>
    </citation>
    <scope>NUCLEOTIDE SEQUENCE [LARGE SCALE GENOMIC DNA]</scope>
    <source>
        <strain evidence="2 3">HB172198</strain>
    </source>
</reference>
<feature type="transmembrane region" description="Helical" evidence="1">
    <location>
        <begin position="86"/>
        <end position="103"/>
    </location>
</feature>
<keyword evidence="1" id="KW-1133">Transmembrane helix</keyword>
<keyword evidence="1" id="KW-0472">Membrane</keyword>
<feature type="transmembrane region" description="Helical" evidence="1">
    <location>
        <begin position="245"/>
        <end position="266"/>
    </location>
</feature>
<feature type="transmembrane region" description="Helical" evidence="1">
    <location>
        <begin position="193"/>
        <end position="209"/>
    </location>
</feature>
<proteinExistence type="predicted"/>
<evidence type="ECO:0000313" key="2">
    <source>
        <dbReference type="EMBL" id="QCT02940.1"/>
    </source>
</evidence>
<dbReference type="Proteomes" id="UP000300879">
    <property type="component" value="Chromosome"/>
</dbReference>
<keyword evidence="3" id="KW-1185">Reference proteome</keyword>
<feature type="transmembrane region" description="Helical" evidence="1">
    <location>
        <begin position="12"/>
        <end position="34"/>
    </location>
</feature>
<dbReference type="PANTHER" id="PTHR37308">
    <property type="entry name" value="INTEGRAL MEMBRANE PROTEIN"/>
    <property type="match status" value="1"/>
</dbReference>
<feature type="transmembrane region" description="Helical" evidence="1">
    <location>
        <begin position="115"/>
        <end position="133"/>
    </location>
</feature>
<name>A0A4P8XMM3_9BACL</name>
<organism evidence="2 3">
    <name type="scientific">Paenibacillus algicola</name>
    <dbReference type="NCBI Taxonomy" id="2565926"/>
    <lineage>
        <taxon>Bacteria</taxon>
        <taxon>Bacillati</taxon>
        <taxon>Bacillota</taxon>
        <taxon>Bacilli</taxon>
        <taxon>Bacillales</taxon>
        <taxon>Paenibacillaceae</taxon>
        <taxon>Paenibacillus</taxon>
    </lineage>
</organism>
<evidence type="ECO:0000256" key="1">
    <source>
        <dbReference type="SAM" id="Phobius"/>
    </source>
</evidence>
<feature type="transmembrane region" description="Helical" evidence="1">
    <location>
        <begin position="221"/>
        <end position="239"/>
    </location>
</feature>
<dbReference type="InterPro" id="IPR007163">
    <property type="entry name" value="VCA0040-like"/>
</dbReference>